<proteinExistence type="predicted"/>
<gene>
    <name evidence="1" type="ORF">SAMN06295960_1173</name>
</gene>
<dbReference type="STRING" id="1852522.SAMN06295960_1173"/>
<name>A0A1X7J3W7_9BACL</name>
<dbReference type="SMART" id="SM00710">
    <property type="entry name" value="PbH1"/>
    <property type="match status" value="6"/>
</dbReference>
<dbReference type="InterPro" id="IPR006626">
    <property type="entry name" value="PbH1"/>
</dbReference>
<dbReference type="SUPFAM" id="SSF51126">
    <property type="entry name" value="Pectin lyase-like"/>
    <property type="match status" value="1"/>
</dbReference>
<dbReference type="InterPro" id="IPR011050">
    <property type="entry name" value="Pectin_lyase_fold/virulence"/>
</dbReference>
<dbReference type="EMBL" id="FXAZ01000001">
    <property type="protein sequence ID" value="SMG22280.1"/>
    <property type="molecule type" value="Genomic_DNA"/>
</dbReference>
<evidence type="ECO:0000313" key="2">
    <source>
        <dbReference type="Proteomes" id="UP000193834"/>
    </source>
</evidence>
<dbReference type="Gene3D" id="2.160.20.10">
    <property type="entry name" value="Single-stranded right-handed beta-helix, Pectin lyase-like"/>
    <property type="match status" value="1"/>
</dbReference>
<dbReference type="Proteomes" id="UP000193834">
    <property type="component" value="Unassembled WGS sequence"/>
</dbReference>
<dbReference type="InterPro" id="IPR012334">
    <property type="entry name" value="Pectin_lyas_fold"/>
</dbReference>
<sequence>MASISAARKILMGVLLCLMLSLISWKDGEGNMTHSRYFVDSEAGDDHQDGRSPGTAWQSLTKVNSTVFQPGDHILFKAGSIWTGELKPQGSGIAGKPIVINRYGEGDKPLIQGAGAPSAVSLYNQEYWEIGHLELTNTGPTATSYRRGVSIIGEDYEASNKGTLDEVSTLHHIRLHDLYIHDVNGEDRKDGLGSAGILIAVLITDPQDKASPSADAVHERTTFDQIVIENNVIERVERSGIATWSDWKNRELLHDQNGCADCERAPWTPLTNVVIRGNKLTHIGGDGIVPHMTDRALVESNTLKGFNMTSTGYNAGMWTWNGDHTLYQFNEVSEGYSTRDGMAFDFDHASDGIIYQYNYSHDNDGGTLLFCSDGSGGKVTNGIFRYNISQNDKYQIFTICGASNVYNMQVYNNVFYIGPDLDTHPLVSQGGAVQVTLHNNIFFNLGSGHYTGKASWTYDSNLYYGNHIPSMSTIPDPNRLTSDPLFIEPGAAADIHDLSGYKLRIGSPAIGSGINMPTEGMNDLFGDKIVSSNLGAYGGLGEAAKDQADNE</sequence>
<organism evidence="1 2">
    <name type="scientific">Paenibacillus aquistagni</name>
    <dbReference type="NCBI Taxonomy" id="1852522"/>
    <lineage>
        <taxon>Bacteria</taxon>
        <taxon>Bacillati</taxon>
        <taxon>Bacillota</taxon>
        <taxon>Bacilli</taxon>
        <taxon>Bacillales</taxon>
        <taxon>Paenibacillaceae</taxon>
        <taxon>Paenibacillus</taxon>
    </lineage>
</organism>
<keyword evidence="2" id="KW-1185">Reference proteome</keyword>
<evidence type="ECO:0000313" key="1">
    <source>
        <dbReference type="EMBL" id="SMG22280.1"/>
    </source>
</evidence>
<protein>
    <submittedName>
        <fullName evidence="1">Right handed beta helix region</fullName>
    </submittedName>
</protein>
<dbReference type="AlphaFoldDB" id="A0A1X7J3W7"/>
<dbReference type="RefSeq" id="WP_085493347.1">
    <property type="nucleotide sequence ID" value="NZ_FXAZ01000001.1"/>
</dbReference>
<dbReference type="OrthoDB" id="3333873at2"/>
<reference evidence="1 2" key="1">
    <citation type="submission" date="2017-04" db="EMBL/GenBank/DDBJ databases">
        <authorList>
            <person name="Afonso C.L."/>
            <person name="Miller P.J."/>
            <person name="Scott M.A."/>
            <person name="Spackman E."/>
            <person name="Goraichik I."/>
            <person name="Dimitrov K.M."/>
            <person name="Suarez D.L."/>
            <person name="Swayne D.E."/>
        </authorList>
    </citation>
    <scope>NUCLEOTIDE SEQUENCE [LARGE SCALE GENOMIC DNA]</scope>
    <source>
        <strain evidence="1 2">11</strain>
    </source>
</reference>
<accession>A0A1X7J3W7</accession>